<evidence type="ECO:0000256" key="1">
    <source>
        <dbReference type="SAM" id="Phobius"/>
    </source>
</evidence>
<comment type="caution">
    <text evidence="2">The sequence shown here is derived from an EMBL/GenBank/DDBJ whole genome shotgun (WGS) entry which is preliminary data.</text>
</comment>
<evidence type="ECO:0008006" key="4">
    <source>
        <dbReference type="Google" id="ProtNLM"/>
    </source>
</evidence>
<keyword evidence="1" id="KW-0472">Membrane</keyword>
<evidence type="ECO:0000313" key="2">
    <source>
        <dbReference type="EMBL" id="MDG3007559.1"/>
    </source>
</evidence>
<keyword evidence="3" id="KW-1185">Reference proteome</keyword>
<feature type="transmembrane region" description="Helical" evidence="1">
    <location>
        <begin position="225"/>
        <end position="247"/>
    </location>
</feature>
<feature type="transmembrane region" description="Helical" evidence="1">
    <location>
        <begin position="40"/>
        <end position="57"/>
    </location>
</feature>
<protein>
    <recommendedName>
        <fullName evidence="4">Glycosyltransferase RgtA/B/C/D-like domain-containing protein</fullName>
    </recommendedName>
</protein>
<feature type="transmembrane region" description="Helical" evidence="1">
    <location>
        <begin position="106"/>
        <end position="128"/>
    </location>
</feature>
<name>A0ABT6FJ88_9BACT</name>
<feature type="transmembrane region" description="Helical" evidence="1">
    <location>
        <begin position="286"/>
        <end position="305"/>
    </location>
</feature>
<feature type="transmembrane region" description="Helical" evidence="1">
    <location>
        <begin position="341"/>
        <end position="361"/>
    </location>
</feature>
<organism evidence="2 3">
    <name type="scientific">Paludisphaera mucosa</name>
    <dbReference type="NCBI Taxonomy" id="3030827"/>
    <lineage>
        <taxon>Bacteria</taxon>
        <taxon>Pseudomonadati</taxon>
        <taxon>Planctomycetota</taxon>
        <taxon>Planctomycetia</taxon>
        <taxon>Isosphaerales</taxon>
        <taxon>Isosphaeraceae</taxon>
        <taxon>Paludisphaera</taxon>
    </lineage>
</organism>
<dbReference type="EMBL" id="JARRAG010000002">
    <property type="protein sequence ID" value="MDG3007559.1"/>
    <property type="molecule type" value="Genomic_DNA"/>
</dbReference>
<gene>
    <name evidence="2" type="ORF">PZE19_27670</name>
</gene>
<dbReference type="Proteomes" id="UP001216907">
    <property type="component" value="Unassembled WGS sequence"/>
</dbReference>
<keyword evidence="1" id="KW-0812">Transmembrane</keyword>
<keyword evidence="1" id="KW-1133">Transmembrane helix</keyword>
<dbReference type="RefSeq" id="WP_277863837.1">
    <property type="nucleotide sequence ID" value="NZ_JARRAG010000002.1"/>
</dbReference>
<evidence type="ECO:0000313" key="3">
    <source>
        <dbReference type="Proteomes" id="UP001216907"/>
    </source>
</evidence>
<feature type="transmembrane region" description="Helical" evidence="1">
    <location>
        <begin position="317"/>
        <end position="335"/>
    </location>
</feature>
<accession>A0ABT6FJ88</accession>
<sequence length="453" mass="49114">MRSTTSADMDGHASRMAAGGRPDAVAAVDSPAESHRRFDVIAVLCLAIWVVASRAPYLDTFDFMGKDGPLYVNALKLDATYDVPMPGNLGYVLLGKLANVFWAEPVTAFLAVNVGLTIVGAAFAYLFGTLVVSRPMAAAAALAMTSNPMVWWHGGAIASYPVWLAVLPAIGFFGMRYRRESRFGDLIGASAALGLGMILRPDLLFFGTPLWAGSLLLGRASWKHWLIGAAILAAACFAWFFGTAWVLGGVDVYLGRVRAKHEGDKAGFSLMGRGLFEGLVRNVVKYGLFLAWGSWLVVPPFLIGLARSLRLENWRGLVLATLWVAPSWAFSFLIFAGNAGLIFPFLPLLYLGAVIGLRTLAGERRAVLAMGGLALLSALQFTQTRLLPQHDQRDVILNVTFLRYSGAGLTQRYNFNLDDFDVSPALADVRRQMKNPEPIPGQPVLLPGQLLPR</sequence>
<feature type="transmembrane region" description="Helical" evidence="1">
    <location>
        <begin position="149"/>
        <end position="174"/>
    </location>
</feature>
<proteinExistence type="predicted"/>
<reference evidence="2 3" key="1">
    <citation type="submission" date="2023-03" db="EMBL/GenBank/DDBJ databases">
        <title>Paludisphaera mucosa sp. nov. a novel planctomycete from northern fen.</title>
        <authorList>
            <person name="Ivanova A."/>
        </authorList>
    </citation>
    <scope>NUCLEOTIDE SEQUENCE [LARGE SCALE GENOMIC DNA]</scope>
    <source>
        <strain evidence="2 3">Pla2</strain>
    </source>
</reference>